<evidence type="ECO:0000313" key="1">
    <source>
        <dbReference type="EMBL" id="PKF70452.1"/>
    </source>
</evidence>
<gene>
    <name evidence="1" type="ORF">CW360_14245</name>
</gene>
<dbReference type="EMBL" id="PIYS01000027">
    <property type="protein sequence ID" value="PKF70452.1"/>
    <property type="molecule type" value="Genomic_DNA"/>
</dbReference>
<evidence type="ECO:0008006" key="3">
    <source>
        <dbReference type="Google" id="ProtNLM"/>
    </source>
</evidence>
<proteinExistence type="predicted"/>
<name>A0A2I0CMW9_9PSED</name>
<dbReference type="Proteomes" id="UP000242861">
    <property type="component" value="Unassembled WGS sequence"/>
</dbReference>
<organism evidence="1 2">
    <name type="scientific">Pseudomonas fluvialis</name>
    <dbReference type="NCBI Taxonomy" id="1793966"/>
    <lineage>
        <taxon>Bacteria</taxon>
        <taxon>Pseudomonadati</taxon>
        <taxon>Pseudomonadota</taxon>
        <taxon>Gammaproteobacteria</taxon>
        <taxon>Pseudomonadales</taxon>
        <taxon>Pseudomonadaceae</taxon>
        <taxon>Pseudomonas</taxon>
    </lineage>
</organism>
<protein>
    <recommendedName>
        <fullName evidence="3">Tip attachment protein J domain-containing protein</fullName>
    </recommendedName>
</protein>
<dbReference type="AlphaFoldDB" id="A0A2I0CMW9"/>
<evidence type="ECO:0000313" key="2">
    <source>
        <dbReference type="Proteomes" id="UP000242861"/>
    </source>
</evidence>
<dbReference type="RefSeq" id="WP_101194165.1">
    <property type="nucleotide sequence ID" value="NZ_PIYS01000027.1"/>
</dbReference>
<sequence>MGAKPKAQTVGFRYSFDIHGALAKAIDGLLQIRASGKVAWSGNATSSQSISINAPNLFGGDKGEGGIQGQFDLMMGDEAQPLNTRLAAALGGGQVPNFRGFAGFFYSGLVTSINPYPKKWETLSYRRMAGWDGPVWYPETCAIDLAGGQVRAMNPAHILYETYTNRENGRGLDRSMLDDAAWRAAALKLYNEGFGLCIGWKRSQGTLADFRDQICEHIGAYCGPDRNTGLITLKLIRDDYNVADLPLFDEESGLLSIEDDETGSAVQAPSQLYVEFVDAITGKKDRARAVNPAIAQVQGGPSSETKSYPAIPTGDLAARVVQRDMRVKASNLRKYKVKLDRRAANIGPADPFRIRSLKRGIAEVVVRAGRIEDGTLVNGTITITCLQDVFGLPSSSFVVVPPSGYVPPDRTPYAPSVRRLMEVPYRELAGLIDQANLELVDVTAAWAASLAARPSGLSLSYSLLTRPGTTGAFADRGTADWCPTALLVAALPASSGPNVVTVTTALDLDQVAVGQAALLDDEIVRVDAINLTTNQVTLARGCADTVPALHAAGARIWFYDGFEGADETEYTSGVTIQAKLLTNTSEGQLAEGLAPSDSLTLAGRQGRPYPPGQFKISGVYYPASVVGDVTISWVGRDRLTQADQLIDTTFGGVGPEAGVTYSARLLRVSDGAVLYSQAGLTGTSTTLAITYEGAVTVELWAVRGGVESYQRQRHTFNRYLPLLAPTGLTASYLGV</sequence>
<reference evidence="2" key="1">
    <citation type="submission" date="2017-12" db="EMBL/GenBank/DDBJ databases">
        <authorList>
            <person name="Yu X.-Y."/>
        </authorList>
    </citation>
    <scope>NUCLEOTIDE SEQUENCE [LARGE SCALE GENOMIC DNA]</scope>
    <source>
        <strain evidence="2">ZYSR67-Z</strain>
    </source>
</reference>
<comment type="caution">
    <text evidence="1">The sequence shown here is derived from an EMBL/GenBank/DDBJ whole genome shotgun (WGS) entry which is preliminary data.</text>
</comment>
<accession>A0A2I0CMW9</accession>